<accession>Q3A107</accession>
<dbReference type="InterPro" id="IPR027417">
    <property type="entry name" value="P-loop_NTPase"/>
</dbReference>
<dbReference type="Proteomes" id="UP000002534">
    <property type="component" value="Chromosome"/>
</dbReference>
<proteinExistence type="predicted"/>
<dbReference type="Pfam" id="PF13191">
    <property type="entry name" value="AAA_16"/>
    <property type="match status" value="1"/>
</dbReference>
<dbReference type="eggNOG" id="COG0470">
    <property type="taxonomic scope" value="Bacteria"/>
</dbReference>
<sequence>MAVNPSDCRNYLQRLAARDRFLSTVDQQPQLDALMRDLSAAIDEALAQGHTDLAAIDESLDNELLEVAGNLASSRELLTRAFEQVRSASPLQSEDLVQLSRTIEARILWLYDRVRVRQERSLNQVRPQNRSWNKILQHVAEAIDHALRNQPEELTLIRDRQQQQEPGGRSIWQIEAPPLIQTACTGSSRLTTRLTFARLRYRLGRRYQILQPVVQDAFTRHRPAMLQPDQKPLEGDYVQRHEQVSHDFSDMWRGLRFNLETAAEDCHRLAAQAAGDTVDSGQLQQQLTETGKLVTEVLERTEQQLAPLADPLKELSHQLLERLENECREMLDLIPKDLQRVLSRGERLTHKRRRLLRTWRRNYTQFRKDLQPLMARLDLMWQFLVQGIMGLRPGGDKIAKSESMLRSIADLPTPEAILQRAGELPPVCRRMFTSGALKNREFMIGKNKDLDTLRELFKRWQEGLLCSIAVTGPDGSGKTSLVNCFQSELGTQWPVLRFSIDSRLTNEPQLLEACRQWLELAEPPADLDAVEAYLNNLPRGVIIVENLHNLLLRTVGGLDVARAFLRLVLASRHRQLWVVTVRKYPWHRMRYLLTMDRYFTHQVHTLFNSQSEIRDALLLRVHTSSYPVTFLNGQEEAISQKPATGKDEQTSRQDRFFADLFAATRGNMQAALYYWLMNLEYDEQQQTLLVSPMGKIDYGPLRSLDRAQLYALAEVIAHGGLSISEHATIFGGSSLQSRMLLDHLAQLNLLQYPHEQNPTAAYQLNPLFFAPITSLLESRNIIQ</sequence>
<dbReference type="SUPFAM" id="SSF52540">
    <property type="entry name" value="P-loop containing nucleoside triphosphate hydrolases"/>
    <property type="match status" value="1"/>
</dbReference>
<dbReference type="AlphaFoldDB" id="Q3A107"/>
<protein>
    <recommendedName>
        <fullName evidence="1">Orc1-like AAA ATPase domain-containing protein</fullName>
    </recommendedName>
</protein>
<reference evidence="2 3" key="2">
    <citation type="journal article" date="2012" name="BMC Genomics">
        <title>The genome of Pelobacter carbinolicus reveals surprising metabolic capabilities and physiological features.</title>
        <authorList>
            <person name="Aklujkar M."/>
            <person name="Haveman S.A."/>
            <person name="Didonato R.Jr."/>
            <person name="Chertkov O."/>
            <person name="Han C.S."/>
            <person name="Land M.L."/>
            <person name="Brown P."/>
            <person name="Lovley D.R."/>
        </authorList>
    </citation>
    <scope>NUCLEOTIDE SEQUENCE [LARGE SCALE GENOMIC DNA]</scope>
    <source>
        <strain evidence="3">DSM 2380 / NBRC 103641 / GraBd1</strain>
    </source>
</reference>
<feature type="domain" description="Orc1-like AAA ATPase" evidence="1">
    <location>
        <begin position="444"/>
        <end position="568"/>
    </location>
</feature>
<dbReference type="KEGG" id="pca:Pcar_2714"/>
<evidence type="ECO:0000313" key="3">
    <source>
        <dbReference type="Proteomes" id="UP000002534"/>
    </source>
</evidence>
<evidence type="ECO:0000313" key="2">
    <source>
        <dbReference type="EMBL" id="ABA89950.1"/>
    </source>
</evidence>
<dbReference type="InterPro" id="IPR041664">
    <property type="entry name" value="AAA_16"/>
</dbReference>
<dbReference type="EMBL" id="CP000142">
    <property type="protein sequence ID" value="ABA89950.1"/>
    <property type="molecule type" value="Genomic_DNA"/>
</dbReference>
<dbReference type="HOGENOM" id="CLU_357825_0_0_7"/>
<evidence type="ECO:0000259" key="1">
    <source>
        <dbReference type="Pfam" id="PF13191"/>
    </source>
</evidence>
<organism evidence="2 3">
    <name type="scientific">Syntrophotalea carbinolica (strain DSM 2380 / NBRC 103641 / GraBd1)</name>
    <name type="common">Pelobacter carbinolicus</name>
    <dbReference type="NCBI Taxonomy" id="338963"/>
    <lineage>
        <taxon>Bacteria</taxon>
        <taxon>Pseudomonadati</taxon>
        <taxon>Thermodesulfobacteriota</taxon>
        <taxon>Desulfuromonadia</taxon>
        <taxon>Desulfuromonadales</taxon>
        <taxon>Syntrophotaleaceae</taxon>
        <taxon>Syntrophotalea</taxon>
    </lineage>
</organism>
<gene>
    <name evidence="2" type="ordered locus">Pcar_2714</name>
</gene>
<keyword evidence="3" id="KW-1185">Reference proteome</keyword>
<dbReference type="STRING" id="338963.Pcar_2714"/>
<name>Q3A107_SYNC1</name>
<reference evidence="3" key="1">
    <citation type="submission" date="2005-10" db="EMBL/GenBank/DDBJ databases">
        <title>Complete sequence of Pelobacter carbinolicus DSM 2380.</title>
        <authorList>
            <person name="Copeland A."/>
            <person name="Lucas S."/>
            <person name="Lapidus A."/>
            <person name="Barry K."/>
            <person name="Detter J.C."/>
            <person name="Glavina T."/>
            <person name="Hammon N."/>
            <person name="Israni S."/>
            <person name="Pitluck S."/>
            <person name="Chertkov O."/>
            <person name="Schmutz J."/>
            <person name="Larimer F."/>
            <person name="Land M."/>
            <person name="Kyrpides N."/>
            <person name="Ivanova N."/>
            <person name="Richardson P."/>
        </authorList>
    </citation>
    <scope>NUCLEOTIDE SEQUENCE [LARGE SCALE GENOMIC DNA]</scope>
    <source>
        <strain evidence="3">DSM 2380 / NBRC 103641 / GraBd1</strain>
    </source>
</reference>